<dbReference type="PANTHER" id="PTHR41317">
    <property type="entry name" value="PD-(D_E)XK NUCLEASE FAMILY TRANSPOSASE"/>
    <property type="match status" value="1"/>
</dbReference>
<sequence length="303" mass="35360">MMMKQKKLQQNIDILSDFGWKWYFGEENKINLINFLNSLLEGEHVVKDLHYINVEEGGEDSGKRKVVFDLRCVGEDGEHFLVEMQLQNQNFFFDRAVTYTSRTISRLAKKGREGNSYELPSVYFVAVLRFRLDKTNLEKYYYSAKIVDEFDNEVLYPKLSYKMLVLPNFNKPREALPTLLDQWMYLMKHCHEMNQLVNYLDKRIFSRIFEIGELANLTPAEKMAYISSLDRKRDYNNTLAFAKQEAKAEGLQQGKAEGVEQKSYEVVRNLLIANQFTVAEIAGFATVTEEFVEEVRAGLSDKK</sequence>
<keyword evidence="2" id="KW-1185">Reference proteome</keyword>
<dbReference type="Proteomes" id="UP000606494">
    <property type="component" value="Unassembled WGS sequence"/>
</dbReference>
<dbReference type="EMBL" id="JACNYK010000010">
    <property type="protein sequence ID" value="MBD1427906.1"/>
    <property type="molecule type" value="Genomic_DNA"/>
</dbReference>
<proteinExistence type="predicted"/>
<evidence type="ECO:0000313" key="1">
    <source>
        <dbReference type="EMBL" id="MBD1427906.1"/>
    </source>
</evidence>
<accession>A0ABR7Y9C7</accession>
<dbReference type="RefSeq" id="WP_190311050.1">
    <property type="nucleotide sequence ID" value="NZ_JACNYK010000010.1"/>
</dbReference>
<dbReference type="Pfam" id="PF12784">
    <property type="entry name" value="PDDEXK_2"/>
    <property type="match status" value="1"/>
</dbReference>
<dbReference type="PANTHER" id="PTHR41317:SF1">
    <property type="entry name" value="PD-(D_E)XK NUCLEASE FAMILY TRANSPOSASE"/>
    <property type="match status" value="1"/>
</dbReference>
<dbReference type="InterPro" id="IPR010106">
    <property type="entry name" value="RpnA"/>
</dbReference>
<comment type="caution">
    <text evidence="1">The sequence shown here is derived from an EMBL/GenBank/DDBJ whole genome shotgun (WGS) entry which is preliminary data.</text>
</comment>
<dbReference type="NCBIfam" id="TIGR01784">
    <property type="entry name" value="T_den_put_tspse"/>
    <property type="match status" value="1"/>
</dbReference>
<gene>
    <name evidence="1" type="ORF">H8B17_20185</name>
</gene>
<name>A0ABR7Y9C7_9SPHI</name>
<organism evidence="1 2">
    <name type="scientific">Sphingobacterium arenae</name>
    <dbReference type="NCBI Taxonomy" id="1280598"/>
    <lineage>
        <taxon>Bacteria</taxon>
        <taxon>Pseudomonadati</taxon>
        <taxon>Bacteroidota</taxon>
        <taxon>Sphingobacteriia</taxon>
        <taxon>Sphingobacteriales</taxon>
        <taxon>Sphingobacteriaceae</taxon>
        <taxon>Sphingobacterium</taxon>
    </lineage>
</organism>
<reference evidence="1 2" key="1">
    <citation type="submission" date="2020-08" db="EMBL/GenBank/DDBJ databases">
        <title>Sphingobacterium sp. DN00404 isolated from aquaculture water.</title>
        <authorList>
            <person name="Zhang M."/>
        </authorList>
    </citation>
    <scope>NUCLEOTIDE SEQUENCE [LARGE SCALE GENOMIC DNA]</scope>
    <source>
        <strain evidence="1 2">KCTC 32294</strain>
    </source>
</reference>
<evidence type="ECO:0000313" key="2">
    <source>
        <dbReference type="Proteomes" id="UP000606494"/>
    </source>
</evidence>
<protein>
    <submittedName>
        <fullName evidence="1">Rpn family recombination-promoting nuclease/putative transposase</fullName>
    </submittedName>
</protein>